<feature type="compositionally biased region" description="Polar residues" evidence="1">
    <location>
        <begin position="1"/>
        <end position="25"/>
    </location>
</feature>
<comment type="caution">
    <text evidence="2">The sequence shown here is derived from an EMBL/GenBank/DDBJ whole genome shotgun (WGS) entry which is preliminary data.</text>
</comment>
<proteinExistence type="predicted"/>
<reference evidence="2" key="1">
    <citation type="submission" date="2023-05" db="EMBL/GenBank/DDBJ databases">
        <title>Whole genome sequence of Commensalibacter sp.</title>
        <authorList>
            <person name="Charoenyingcharoen P."/>
            <person name="Yukphan P."/>
        </authorList>
    </citation>
    <scope>NUCLEOTIDE SEQUENCE</scope>
    <source>
        <strain evidence="2">TBRC 10068</strain>
    </source>
</reference>
<dbReference type="RefSeq" id="WP_281463433.1">
    <property type="nucleotide sequence ID" value="NZ_JASBAN010000002.1"/>
</dbReference>
<gene>
    <name evidence="2" type="ORF">QJV33_10930</name>
</gene>
<feature type="region of interest" description="Disordered" evidence="1">
    <location>
        <begin position="1"/>
        <end position="34"/>
    </location>
</feature>
<protein>
    <submittedName>
        <fullName evidence="2">Uncharacterized protein</fullName>
    </submittedName>
</protein>
<dbReference type="Proteomes" id="UP001431775">
    <property type="component" value="Unassembled WGS sequence"/>
</dbReference>
<keyword evidence="3" id="KW-1185">Reference proteome</keyword>
<dbReference type="EMBL" id="JASBAN010000002">
    <property type="protein sequence ID" value="MDI2113782.1"/>
    <property type="molecule type" value="Genomic_DNA"/>
</dbReference>
<evidence type="ECO:0000313" key="2">
    <source>
        <dbReference type="EMBL" id="MDI2113782.1"/>
    </source>
</evidence>
<organism evidence="2 3">
    <name type="scientific">Commensalibacter nepenthis</name>
    <dbReference type="NCBI Taxonomy" id="3043872"/>
    <lineage>
        <taxon>Bacteria</taxon>
        <taxon>Pseudomonadati</taxon>
        <taxon>Pseudomonadota</taxon>
        <taxon>Alphaproteobacteria</taxon>
        <taxon>Acetobacterales</taxon>
        <taxon>Acetobacteraceae</taxon>
    </lineage>
</organism>
<name>A0ABT6QAK1_9PROT</name>
<evidence type="ECO:0000313" key="3">
    <source>
        <dbReference type="Proteomes" id="UP001431775"/>
    </source>
</evidence>
<accession>A0ABT6QAK1</accession>
<evidence type="ECO:0000256" key="1">
    <source>
        <dbReference type="SAM" id="MobiDB-lite"/>
    </source>
</evidence>
<sequence>MGTNYRYSPDNTGSYHWSGSTSDSRNPLDLKDNIKAKLRKQEGWKIK</sequence>